<dbReference type="EMBL" id="ABKJEP030000013">
    <property type="protein sequence ID" value="EMO9456177.1"/>
    <property type="molecule type" value="Genomic_DNA"/>
</dbReference>
<comment type="caution">
    <text evidence="1">The sequence shown here is derived from an EMBL/GenBank/DDBJ whole genome shotgun (WGS) entry which is preliminary data.</text>
</comment>
<protein>
    <submittedName>
        <fullName evidence="1">Uncharacterized protein</fullName>
    </submittedName>
</protein>
<organism evidence="1">
    <name type="scientific">Morganella morganii</name>
    <name type="common">Proteus morganii</name>
    <dbReference type="NCBI Taxonomy" id="582"/>
    <lineage>
        <taxon>Bacteria</taxon>
        <taxon>Pseudomonadati</taxon>
        <taxon>Pseudomonadota</taxon>
        <taxon>Gammaproteobacteria</taxon>
        <taxon>Enterobacterales</taxon>
        <taxon>Morganellaceae</taxon>
        <taxon>Morganella</taxon>
    </lineage>
</organism>
<name>A0AAI9MSE1_MORMO</name>
<gene>
    <name evidence="1" type="ORF">PN925_001541</name>
</gene>
<proteinExistence type="predicted"/>
<reference evidence="1" key="1">
    <citation type="submission" date="2024-02" db="EMBL/GenBank/DDBJ databases">
        <authorList>
            <consortium name="Clinical and Environmental Microbiology Branch: Whole genome sequencing antimicrobial resistance pathogens in the healthcare setting"/>
        </authorList>
    </citation>
    <scope>NUCLEOTIDE SEQUENCE</scope>
    <source>
        <strain evidence="1">2023KU-00017</strain>
    </source>
</reference>
<sequence length="60" mass="7191">MNDDEKRAFLQHIRESKEIVDGWPAWKRENSDSIRNNNHANQLYECRSDEHCRSESEVES</sequence>
<evidence type="ECO:0000313" key="1">
    <source>
        <dbReference type="EMBL" id="EMO9456177.1"/>
    </source>
</evidence>
<accession>A0AAI9MSE1</accession>
<dbReference type="AlphaFoldDB" id="A0AAI9MSE1"/>
<dbReference type="RefSeq" id="WP_368899203.1">
    <property type="nucleotide sequence ID" value="NZ_CAXOOS010000005.1"/>
</dbReference>